<evidence type="ECO:0000256" key="5">
    <source>
        <dbReference type="ARBA" id="ARBA00048447"/>
    </source>
</evidence>
<dbReference type="RefSeq" id="WP_208055034.1">
    <property type="nucleotide sequence ID" value="NZ_JAGEMK010000002.1"/>
</dbReference>
<protein>
    <recommendedName>
        <fullName evidence="2">Uridine phosphorylase</fullName>
        <ecNumber evidence="1">2.4.2.3</ecNumber>
    </recommendedName>
</protein>
<evidence type="ECO:0000256" key="6">
    <source>
        <dbReference type="SAM" id="MobiDB-lite"/>
    </source>
</evidence>
<evidence type="ECO:0000256" key="2">
    <source>
        <dbReference type="ARBA" id="ARBA00021980"/>
    </source>
</evidence>
<dbReference type="Gene3D" id="3.40.50.1580">
    <property type="entry name" value="Nucleoside phosphorylase domain"/>
    <property type="match status" value="1"/>
</dbReference>
<dbReference type="InterPro" id="IPR004402">
    <property type="entry name" value="DeoD-type"/>
</dbReference>
<keyword evidence="9" id="KW-1185">Reference proteome</keyword>
<sequence length="290" mass="29526">MATPHIDAAPGDFAPDILMPGDPRRATRIAETVLEDARLVTEVRGILGYTGTFDGRPVSVLASGMGVPSISIYATELFREFGAQRIVRIGTAGGMAPHLQVGDVVIASAAHTDSGLSANRVPGVHYSHAPSFSLLAAAATAAGAGKRDASGRARAKDSGSRAQAAGSGASGTTIATVTKGSSGAAGTEPTPSRRRRRGKTSKAYVGPVFTSDAFYADRPQTMEALVAHGTLAVEMEAAGLYATADAEGGQALAICTISDLLFSDASLSAAERELLFDRSVAYGLAAFAAG</sequence>
<dbReference type="InterPro" id="IPR000845">
    <property type="entry name" value="Nucleoside_phosphorylase_d"/>
</dbReference>
<feature type="domain" description="Nucleoside phosphorylase" evidence="7">
    <location>
        <begin position="17"/>
        <end position="270"/>
    </location>
</feature>
<dbReference type="GO" id="GO:0006152">
    <property type="term" value="P:purine nucleoside catabolic process"/>
    <property type="evidence" value="ECO:0007669"/>
    <property type="project" value="TreeGrafter"/>
</dbReference>
<proteinExistence type="predicted"/>
<keyword evidence="3" id="KW-0328">Glycosyltransferase</keyword>
<gene>
    <name evidence="8" type="ORF">J4G33_06120</name>
</gene>
<comment type="catalytic activity">
    <reaction evidence="5">
        <text>uridine + phosphate = alpha-D-ribose 1-phosphate + uracil</text>
        <dbReference type="Rhea" id="RHEA:24388"/>
        <dbReference type="ChEBI" id="CHEBI:16704"/>
        <dbReference type="ChEBI" id="CHEBI:17568"/>
        <dbReference type="ChEBI" id="CHEBI:43474"/>
        <dbReference type="ChEBI" id="CHEBI:57720"/>
        <dbReference type="EC" id="2.4.2.3"/>
    </reaction>
</comment>
<name>A0A939RUI4_9CELL</name>
<dbReference type="InterPro" id="IPR035994">
    <property type="entry name" value="Nucleoside_phosphorylase_sf"/>
</dbReference>
<feature type="region of interest" description="Disordered" evidence="6">
    <location>
        <begin position="148"/>
        <end position="202"/>
    </location>
</feature>
<evidence type="ECO:0000313" key="9">
    <source>
        <dbReference type="Proteomes" id="UP000664209"/>
    </source>
</evidence>
<dbReference type="CDD" id="cd09006">
    <property type="entry name" value="PNP_EcPNPI-like"/>
    <property type="match status" value="1"/>
</dbReference>
<dbReference type="EMBL" id="JAGEMK010000002">
    <property type="protein sequence ID" value="MBO1751375.1"/>
    <property type="molecule type" value="Genomic_DNA"/>
</dbReference>
<feature type="compositionally biased region" description="Basic and acidic residues" evidence="6">
    <location>
        <begin position="148"/>
        <end position="159"/>
    </location>
</feature>
<keyword evidence="4" id="KW-0808">Transferase</keyword>
<evidence type="ECO:0000259" key="7">
    <source>
        <dbReference type="Pfam" id="PF01048"/>
    </source>
</evidence>
<dbReference type="PANTHER" id="PTHR43691">
    <property type="entry name" value="URIDINE PHOSPHORYLASE"/>
    <property type="match status" value="1"/>
</dbReference>
<dbReference type="SUPFAM" id="SSF53167">
    <property type="entry name" value="Purine and uridine phosphorylases"/>
    <property type="match status" value="1"/>
</dbReference>
<feature type="compositionally biased region" description="Low complexity" evidence="6">
    <location>
        <begin position="160"/>
        <end position="178"/>
    </location>
</feature>
<comment type="caution">
    <text evidence="8">The sequence shown here is derived from an EMBL/GenBank/DDBJ whole genome shotgun (WGS) entry which is preliminary data.</text>
</comment>
<dbReference type="EC" id="2.4.2.3" evidence="1"/>
<evidence type="ECO:0000256" key="3">
    <source>
        <dbReference type="ARBA" id="ARBA00022676"/>
    </source>
</evidence>
<dbReference type="PANTHER" id="PTHR43691:SF11">
    <property type="entry name" value="FI09636P-RELATED"/>
    <property type="match status" value="1"/>
</dbReference>
<evidence type="ECO:0000313" key="8">
    <source>
        <dbReference type="EMBL" id="MBO1751375.1"/>
    </source>
</evidence>
<dbReference type="AlphaFoldDB" id="A0A939RUI4"/>
<organism evidence="8 9">
    <name type="scientific">Actinotalea soli</name>
    <dbReference type="NCBI Taxonomy" id="2819234"/>
    <lineage>
        <taxon>Bacteria</taxon>
        <taxon>Bacillati</taxon>
        <taxon>Actinomycetota</taxon>
        <taxon>Actinomycetes</taxon>
        <taxon>Micrococcales</taxon>
        <taxon>Cellulomonadaceae</taxon>
        <taxon>Actinotalea</taxon>
    </lineage>
</organism>
<evidence type="ECO:0000256" key="4">
    <source>
        <dbReference type="ARBA" id="ARBA00022679"/>
    </source>
</evidence>
<dbReference type="GO" id="GO:0005829">
    <property type="term" value="C:cytosol"/>
    <property type="evidence" value="ECO:0007669"/>
    <property type="project" value="TreeGrafter"/>
</dbReference>
<reference evidence="8" key="1">
    <citation type="submission" date="2021-03" db="EMBL/GenBank/DDBJ databases">
        <title>Actinotalea soli sp. nov., isolated from soil.</title>
        <authorList>
            <person name="Ping W."/>
            <person name="Zhang J."/>
        </authorList>
    </citation>
    <scope>NUCLEOTIDE SEQUENCE</scope>
    <source>
        <strain evidence="8">BY-33</strain>
    </source>
</reference>
<accession>A0A939RUI4</accession>
<dbReference type="GO" id="GO:0004850">
    <property type="term" value="F:uridine phosphorylase activity"/>
    <property type="evidence" value="ECO:0007669"/>
    <property type="project" value="UniProtKB-EC"/>
</dbReference>
<dbReference type="Proteomes" id="UP000664209">
    <property type="component" value="Unassembled WGS sequence"/>
</dbReference>
<evidence type="ECO:0000256" key="1">
    <source>
        <dbReference type="ARBA" id="ARBA00011888"/>
    </source>
</evidence>
<dbReference type="Pfam" id="PF01048">
    <property type="entry name" value="PNP_UDP_1"/>
    <property type="match status" value="1"/>
</dbReference>
<dbReference type="GO" id="GO:0004731">
    <property type="term" value="F:purine-nucleoside phosphorylase activity"/>
    <property type="evidence" value="ECO:0007669"/>
    <property type="project" value="InterPro"/>
</dbReference>